<accession>A0AAE1CMI7</accession>
<proteinExistence type="predicted"/>
<protein>
    <recommendedName>
        <fullName evidence="4">ShKT domain-containing protein</fullName>
    </recommendedName>
</protein>
<evidence type="ECO:0000259" key="4">
    <source>
        <dbReference type="PROSITE" id="PS51670"/>
    </source>
</evidence>
<dbReference type="Proteomes" id="UP001283361">
    <property type="component" value="Unassembled WGS sequence"/>
</dbReference>
<comment type="caution">
    <text evidence="5">The sequence shown here is derived from an EMBL/GenBank/DDBJ whole genome shotgun (WGS) entry which is preliminary data.</text>
</comment>
<comment type="caution">
    <text evidence="1">Lacks conserved residue(s) required for the propagation of feature annotation.</text>
</comment>
<dbReference type="InterPro" id="IPR003582">
    <property type="entry name" value="ShKT_dom"/>
</dbReference>
<feature type="disulfide bond" evidence="1">
    <location>
        <begin position="200"/>
        <end position="234"/>
    </location>
</feature>
<sequence length="365" mass="40172">MMIAAVLPLTLLVGFAIWAVTALESEWNQAARDHILDIHNNYRKNEGGCQIDKMEYDMDLEAQAKKWAEGCVFEHEMVKGRGENLAYNTASDPENDLITSAAKGWFDEKYDFSRGQRGCHMSCHYTQLVWDNTNKVGCYSTRCPNLGMSNAKNAWYFVCFYTPMGNMVGENPYELSCETPCRNGQTEEDGLCVGEAIIPCVDEEDNCAAWQKMGECDNNPDFMETSCRKSCKICTSETEEGSETDETPEKGSETGGSTEEGSETGGSTNDGAQTGGGSESGKCNDDNEHCVAWAATNQCHVNPGYMMKKCKKSCGVCKETGTSIAGPDEKCVDKNENCEEWAANNQCKVNPGYMYIDCKNSCGLC</sequence>
<evidence type="ECO:0000256" key="2">
    <source>
        <dbReference type="SAM" id="MobiDB-lite"/>
    </source>
</evidence>
<evidence type="ECO:0000313" key="6">
    <source>
        <dbReference type="Proteomes" id="UP001283361"/>
    </source>
</evidence>
<name>A0AAE1CMI7_9GAST</name>
<keyword evidence="6" id="KW-1185">Reference proteome</keyword>
<dbReference type="InterPro" id="IPR014044">
    <property type="entry name" value="CAP_dom"/>
</dbReference>
<dbReference type="InterPro" id="IPR035940">
    <property type="entry name" value="CAP_sf"/>
</dbReference>
<feature type="chain" id="PRO_5041911754" description="ShKT domain-containing protein" evidence="3">
    <location>
        <begin position="23"/>
        <end position="365"/>
    </location>
</feature>
<dbReference type="AlphaFoldDB" id="A0AAE1CMI7"/>
<reference evidence="5" key="1">
    <citation type="journal article" date="2023" name="G3 (Bethesda)">
        <title>A reference genome for the long-term kleptoplast-retaining sea slug Elysia crispata morphotype clarki.</title>
        <authorList>
            <person name="Eastman K.E."/>
            <person name="Pendleton A.L."/>
            <person name="Shaikh M.A."/>
            <person name="Suttiyut T."/>
            <person name="Ogas R."/>
            <person name="Tomko P."/>
            <person name="Gavelis G."/>
            <person name="Widhalm J.R."/>
            <person name="Wisecaver J.H."/>
        </authorList>
    </citation>
    <scope>NUCLEOTIDE SEQUENCE</scope>
    <source>
        <strain evidence="5">ECLA1</strain>
    </source>
</reference>
<dbReference type="CDD" id="cd05380">
    <property type="entry name" value="CAP_euk"/>
    <property type="match status" value="1"/>
</dbReference>
<dbReference type="Pfam" id="PF00188">
    <property type="entry name" value="CAP"/>
    <property type="match status" value="1"/>
</dbReference>
<keyword evidence="1" id="KW-1015">Disulfide bond</keyword>
<dbReference type="SMART" id="SM00198">
    <property type="entry name" value="SCP"/>
    <property type="match status" value="1"/>
</dbReference>
<dbReference type="Gene3D" id="1.10.10.1940">
    <property type="match status" value="3"/>
</dbReference>
<organism evidence="5 6">
    <name type="scientific">Elysia crispata</name>
    <name type="common">lettuce slug</name>
    <dbReference type="NCBI Taxonomy" id="231223"/>
    <lineage>
        <taxon>Eukaryota</taxon>
        <taxon>Metazoa</taxon>
        <taxon>Spiralia</taxon>
        <taxon>Lophotrochozoa</taxon>
        <taxon>Mollusca</taxon>
        <taxon>Gastropoda</taxon>
        <taxon>Heterobranchia</taxon>
        <taxon>Euthyneura</taxon>
        <taxon>Panpulmonata</taxon>
        <taxon>Sacoglossa</taxon>
        <taxon>Placobranchoidea</taxon>
        <taxon>Plakobranchidae</taxon>
        <taxon>Elysia</taxon>
    </lineage>
</organism>
<dbReference type="PRINTS" id="PR00837">
    <property type="entry name" value="V5TPXLIKE"/>
</dbReference>
<dbReference type="SUPFAM" id="SSF55797">
    <property type="entry name" value="PR-1-like"/>
    <property type="match status" value="1"/>
</dbReference>
<evidence type="ECO:0000256" key="1">
    <source>
        <dbReference type="PROSITE-ProRule" id="PRU01005"/>
    </source>
</evidence>
<dbReference type="EMBL" id="JAWDGP010007517">
    <property type="protein sequence ID" value="KAK3715199.1"/>
    <property type="molecule type" value="Genomic_DNA"/>
</dbReference>
<dbReference type="Gene3D" id="3.40.33.10">
    <property type="entry name" value="CAP"/>
    <property type="match status" value="1"/>
</dbReference>
<evidence type="ECO:0000256" key="3">
    <source>
        <dbReference type="SAM" id="SignalP"/>
    </source>
</evidence>
<dbReference type="PROSITE" id="PS51670">
    <property type="entry name" value="SHKT"/>
    <property type="match status" value="3"/>
</dbReference>
<dbReference type="PANTHER" id="PTHR10334">
    <property type="entry name" value="CYSTEINE-RICH SECRETORY PROTEIN-RELATED"/>
    <property type="match status" value="1"/>
</dbReference>
<gene>
    <name evidence="5" type="ORF">RRG08_040048</name>
</gene>
<feature type="disulfide bond" evidence="1">
    <location>
        <begin position="283"/>
        <end position="317"/>
    </location>
</feature>
<feature type="disulfide bond" evidence="1">
    <location>
        <begin position="331"/>
        <end position="365"/>
    </location>
</feature>
<feature type="domain" description="ShKT" evidence="4">
    <location>
        <begin position="200"/>
        <end position="234"/>
    </location>
</feature>
<feature type="signal peptide" evidence="3">
    <location>
        <begin position="1"/>
        <end position="22"/>
    </location>
</feature>
<feature type="region of interest" description="Disordered" evidence="2">
    <location>
        <begin position="239"/>
        <end position="280"/>
    </location>
</feature>
<dbReference type="Pfam" id="PF01549">
    <property type="entry name" value="ShK"/>
    <property type="match status" value="3"/>
</dbReference>
<feature type="domain" description="ShKT" evidence="4">
    <location>
        <begin position="283"/>
        <end position="317"/>
    </location>
</feature>
<keyword evidence="3" id="KW-0732">Signal</keyword>
<dbReference type="InterPro" id="IPR001283">
    <property type="entry name" value="CRISP-related"/>
</dbReference>
<feature type="domain" description="ShKT" evidence="4">
    <location>
        <begin position="331"/>
        <end position="365"/>
    </location>
</feature>
<dbReference type="SMART" id="SM00254">
    <property type="entry name" value="ShKT"/>
    <property type="match status" value="3"/>
</dbReference>
<evidence type="ECO:0000313" key="5">
    <source>
        <dbReference type="EMBL" id="KAK3715199.1"/>
    </source>
</evidence>